<evidence type="ECO:0000313" key="5">
    <source>
        <dbReference type="EMBL" id="MCU6793161.1"/>
    </source>
</evidence>
<keyword evidence="2" id="KW-0238">DNA-binding</keyword>
<dbReference type="PANTHER" id="PTHR44688">
    <property type="entry name" value="DNA-BINDING TRANSCRIPTIONAL ACTIVATOR DEVR_DOSR"/>
    <property type="match status" value="1"/>
</dbReference>
<feature type="domain" description="HTH luxR-type" evidence="4">
    <location>
        <begin position="2"/>
        <end position="67"/>
    </location>
</feature>
<organism evidence="5 6">
    <name type="scientific">Paenibacillus baimaensis</name>
    <dbReference type="NCBI Taxonomy" id="2982185"/>
    <lineage>
        <taxon>Bacteria</taxon>
        <taxon>Bacillati</taxon>
        <taxon>Bacillota</taxon>
        <taxon>Bacilli</taxon>
        <taxon>Bacillales</taxon>
        <taxon>Paenibacillaceae</taxon>
        <taxon>Paenibacillus</taxon>
    </lineage>
</organism>
<keyword evidence="6" id="KW-1185">Reference proteome</keyword>
<dbReference type="Proteomes" id="UP001652445">
    <property type="component" value="Unassembled WGS sequence"/>
</dbReference>
<evidence type="ECO:0000259" key="4">
    <source>
        <dbReference type="PROSITE" id="PS50043"/>
    </source>
</evidence>
<protein>
    <submittedName>
        <fullName evidence="5">Helix-turn-helix transcriptional regulator</fullName>
    </submittedName>
</protein>
<evidence type="ECO:0000256" key="1">
    <source>
        <dbReference type="ARBA" id="ARBA00023015"/>
    </source>
</evidence>
<dbReference type="CDD" id="cd06170">
    <property type="entry name" value="LuxR_C_like"/>
    <property type="match status" value="1"/>
</dbReference>
<dbReference type="EMBL" id="JAOQIO010000038">
    <property type="protein sequence ID" value="MCU6793161.1"/>
    <property type="molecule type" value="Genomic_DNA"/>
</dbReference>
<dbReference type="InterPro" id="IPR000792">
    <property type="entry name" value="Tscrpt_reg_LuxR_C"/>
</dbReference>
<evidence type="ECO:0000313" key="6">
    <source>
        <dbReference type="Proteomes" id="UP001652445"/>
    </source>
</evidence>
<dbReference type="Gene3D" id="1.10.10.10">
    <property type="entry name" value="Winged helix-like DNA-binding domain superfamily/Winged helix DNA-binding domain"/>
    <property type="match status" value="1"/>
</dbReference>
<comment type="caution">
    <text evidence="5">The sequence shown here is derived from an EMBL/GenBank/DDBJ whole genome shotgun (WGS) entry which is preliminary data.</text>
</comment>
<dbReference type="PROSITE" id="PS00622">
    <property type="entry name" value="HTH_LUXR_1"/>
    <property type="match status" value="1"/>
</dbReference>
<dbReference type="PANTHER" id="PTHR44688:SF16">
    <property type="entry name" value="DNA-BINDING TRANSCRIPTIONAL ACTIVATOR DEVR_DOSR"/>
    <property type="match status" value="1"/>
</dbReference>
<dbReference type="PROSITE" id="PS50043">
    <property type="entry name" value="HTH_LUXR_2"/>
    <property type="match status" value="1"/>
</dbReference>
<accession>A0ABT2UG95</accession>
<dbReference type="SUPFAM" id="SSF46894">
    <property type="entry name" value="C-terminal effector domain of the bipartite response regulators"/>
    <property type="match status" value="1"/>
</dbReference>
<evidence type="ECO:0000256" key="2">
    <source>
        <dbReference type="ARBA" id="ARBA00023125"/>
    </source>
</evidence>
<dbReference type="InterPro" id="IPR016032">
    <property type="entry name" value="Sig_transdc_resp-reg_C-effctor"/>
</dbReference>
<proteinExistence type="predicted"/>
<dbReference type="InterPro" id="IPR036388">
    <property type="entry name" value="WH-like_DNA-bd_sf"/>
</dbReference>
<keyword evidence="3" id="KW-0804">Transcription</keyword>
<keyword evidence="1" id="KW-0805">Transcription regulation</keyword>
<sequence>MPAGLLERLTKREREVVLLAIDGQTNGEIAKTLYVSEITVKKHVSSIFVKLAVKNRNQLIKLFTSKT</sequence>
<dbReference type="PRINTS" id="PR00038">
    <property type="entry name" value="HTHLUXR"/>
</dbReference>
<dbReference type="Pfam" id="PF00196">
    <property type="entry name" value="GerE"/>
    <property type="match status" value="1"/>
</dbReference>
<reference evidence="5 6" key="1">
    <citation type="submission" date="2022-09" db="EMBL/GenBank/DDBJ databases">
        <authorList>
            <person name="Han X.L."/>
            <person name="Wang Q."/>
            <person name="Lu T."/>
        </authorList>
    </citation>
    <scope>NUCLEOTIDE SEQUENCE [LARGE SCALE GENOMIC DNA]</scope>
    <source>
        <strain evidence="5 6">WQ 127069</strain>
    </source>
</reference>
<gene>
    <name evidence="5" type="ORF">OB236_13645</name>
</gene>
<dbReference type="SMART" id="SM00421">
    <property type="entry name" value="HTH_LUXR"/>
    <property type="match status" value="1"/>
</dbReference>
<name>A0ABT2UG95_9BACL</name>
<evidence type="ECO:0000256" key="3">
    <source>
        <dbReference type="ARBA" id="ARBA00023163"/>
    </source>
</evidence>